<evidence type="ECO:0008006" key="9">
    <source>
        <dbReference type="Google" id="ProtNLM"/>
    </source>
</evidence>
<dbReference type="Gene3D" id="1.10.238.270">
    <property type="match status" value="1"/>
</dbReference>
<evidence type="ECO:0000313" key="8">
    <source>
        <dbReference type="Proteomes" id="UP000075886"/>
    </source>
</evidence>
<protein>
    <recommendedName>
        <fullName evidence="9">Odorant-binding protein 6</fullName>
    </recommendedName>
</protein>
<reference evidence="8" key="1">
    <citation type="submission" date="2014-01" db="EMBL/GenBank/DDBJ databases">
        <title>The Genome Sequence of Anopheles farauti FAR1 (V2).</title>
        <authorList>
            <consortium name="The Broad Institute Genomics Platform"/>
            <person name="Neafsey D.E."/>
            <person name="Besansky N."/>
            <person name="Howell P."/>
            <person name="Walton C."/>
            <person name="Young S.K."/>
            <person name="Zeng Q."/>
            <person name="Gargeya S."/>
            <person name="Fitzgerald M."/>
            <person name="Haas B."/>
            <person name="Abouelleil A."/>
            <person name="Allen A.W."/>
            <person name="Alvarado L."/>
            <person name="Arachchi H.M."/>
            <person name="Berlin A.M."/>
            <person name="Chapman S.B."/>
            <person name="Gainer-Dewar J."/>
            <person name="Goldberg J."/>
            <person name="Griggs A."/>
            <person name="Gujja S."/>
            <person name="Hansen M."/>
            <person name="Howarth C."/>
            <person name="Imamovic A."/>
            <person name="Ireland A."/>
            <person name="Larimer J."/>
            <person name="McCowan C."/>
            <person name="Murphy C."/>
            <person name="Pearson M."/>
            <person name="Poon T.W."/>
            <person name="Priest M."/>
            <person name="Roberts A."/>
            <person name="Saif S."/>
            <person name="Shea T."/>
            <person name="Sisk P."/>
            <person name="Sykes S."/>
            <person name="Wortman J."/>
            <person name="Nusbaum C."/>
            <person name="Birren B."/>
        </authorList>
    </citation>
    <scope>NUCLEOTIDE SEQUENCE [LARGE SCALE GENOMIC DNA]</scope>
    <source>
        <strain evidence="8">FAR1</strain>
    </source>
</reference>
<comment type="subcellular location">
    <subcellularLocation>
        <location evidence="1">Secreted</location>
    </subcellularLocation>
</comment>
<evidence type="ECO:0000313" key="7">
    <source>
        <dbReference type="EnsemblMetazoa" id="AFAF018610-PA"/>
    </source>
</evidence>
<name>A0A182QX36_9DIPT</name>
<dbReference type="VEuPathDB" id="VectorBase:AFAF018610"/>
<feature type="chain" id="PRO_5008133606" description="Odorant-binding protein 6" evidence="6">
    <location>
        <begin position="24"/>
        <end position="179"/>
    </location>
</feature>
<evidence type="ECO:0000256" key="5">
    <source>
        <dbReference type="ARBA" id="ARBA00023157"/>
    </source>
</evidence>
<evidence type="ECO:0000256" key="3">
    <source>
        <dbReference type="ARBA" id="ARBA00022448"/>
    </source>
</evidence>
<dbReference type="EMBL" id="AXCN02000933">
    <property type="status" value="NOT_ANNOTATED_CDS"/>
    <property type="molecule type" value="Genomic_DNA"/>
</dbReference>
<dbReference type="PANTHER" id="PTHR21066:SF3">
    <property type="entry name" value="IP02236P"/>
    <property type="match status" value="1"/>
</dbReference>
<keyword evidence="6" id="KW-0732">Signal</keyword>
<dbReference type="GO" id="GO:0005576">
    <property type="term" value="C:extracellular region"/>
    <property type="evidence" value="ECO:0007669"/>
    <property type="project" value="UniProtKB-SubCell"/>
</dbReference>
<dbReference type="EnsemblMetazoa" id="AFAF018610-RA">
    <property type="protein sequence ID" value="AFAF018610-PA"/>
    <property type="gene ID" value="AFAF018610"/>
</dbReference>
<reference evidence="7" key="2">
    <citation type="submission" date="2020-05" db="UniProtKB">
        <authorList>
            <consortium name="EnsemblMetazoa"/>
        </authorList>
    </citation>
    <scope>IDENTIFICATION</scope>
    <source>
        <strain evidence="7">FAR1</strain>
    </source>
</reference>
<evidence type="ECO:0000256" key="2">
    <source>
        <dbReference type="ARBA" id="ARBA00008098"/>
    </source>
</evidence>
<dbReference type="Proteomes" id="UP000075886">
    <property type="component" value="Unassembled WGS sequence"/>
</dbReference>
<comment type="similarity">
    <text evidence="2">Belongs to the PBP/GOBP family.</text>
</comment>
<evidence type="ECO:0000256" key="4">
    <source>
        <dbReference type="ARBA" id="ARBA00022525"/>
    </source>
</evidence>
<feature type="signal peptide" evidence="6">
    <location>
        <begin position="1"/>
        <end position="23"/>
    </location>
</feature>
<organism evidence="7 8">
    <name type="scientific">Anopheles farauti</name>
    <dbReference type="NCBI Taxonomy" id="69004"/>
    <lineage>
        <taxon>Eukaryota</taxon>
        <taxon>Metazoa</taxon>
        <taxon>Ecdysozoa</taxon>
        <taxon>Arthropoda</taxon>
        <taxon>Hexapoda</taxon>
        <taxon>Insecta</taxon>
        <taxon>Pterygota</taxon>
        <taxon>Neoptera</taxon>
        <taxon>Endopterygota</taxon>
        <taxon>Diptera</taxon>
        <taxon>Nematocera</taxon>
        <taxon>Culicoidea</taxon>
        <taxon>Culicidae</taxon>
        <taxon>Anophelinae</taxon>
        <taxon>Anopheles</taxon>
    </lineage>
</organism>
<dbReference type="PANTHER" id="PTHR21066">
    <property type="entry name" value="ODORANT-BINDING PROTEIN 59A-RELATED"/>
    <property type="match status" value="1"/>
</dbReference>
<keyword evidence="5" id="KW-1015">Disulfide bond</keyword>
<keyword evidence="8" id="KW-1185">Reference proteome</keyword>
<proteinExistence type="inferred from homology"/>
<evidence type="ECO:0000256" key="1">
    <source>
        <dbReference type="ARBA" id="ARBA00004613"/>
    </source>
</evidence>
<sequence length="179" mass="20031">MNPTKRFLILLSIFGCSTMLAAAHDPDCANLRDRRDEMEQCCQVDLIIPLKDAEDCAGSGESSNPFEQMICTFECKLLSLGVLNGDEIVQSKLLEYANRLEEGWKETAINIANNCTEMATNMMAKMKGKVQDAKCSPIGSMLMTCVMKNTFDQCPEGKWQDTTFCNKIRSGECFKRRGD</sequence>
<accession>A0A182QX36</accession>
<evidence type="ECO:0000256" key="6">
    <source>
        <dbReference type="SAM" id="SignalP"/>
    </source>
</evidence>
<dbReference type="InterPro" id="IPR052295">
    <property type="entry name" value="Odorant-binding_protein"/>
</dbReference>
<dbReference type="AlphaFoldDB" id="A0A182QX36"/>
<keyword evidence="3" id="KW-0813">Transport</keyword>
<keyword evidence="4" id="KW-0964">Secreted</keyword>